<accession>A0A1B6KHB3</accession>
<sequence>MDPDLVLRSDDIRDILDDSEDIGDLSELEFDDEGSDIEVENGEISDNVLADIDSGSESELGVDLDEVRPISPDEVSIHSDSSVSNSDLPLAFRNKRPTWVRPR</sequence>
<organism evidence="1">
    <name type="scientific">Graphocephala atropunctata</name>
    <dbReference type="NCBI Taxonomy" id="36148"/>
    <lineage>
        <taxon>Eukaryota</taxon>
        <taxon>Metazoa</taxon>
        <taxon>Ecdysozoa</taxon>
        <taxon>Arthropoda</taxon>
        <taxon>Hexapoda</taxon>
        <taxon>Insecta</taxon>
        <taxon>Pterygota</taxon>
        <taxon>Neoptera</taxon>
        <taxon>Paraneoptera</taxon>
        <taxon>Hemiptera</taxon>
        <taxon>Auchenorrhyncha</taxon>
        <taxon>Membracoidea</taxon>
        <taxon>Cicadellidae</taxon>
        <taxon>Cicadellinae</taxon>
        <taxon>Cicadellini</taxon>
        <taxon>Graphocephala</taxon>
    </lineage>
</organism>
<proteinExistence type="predicted"/>
<evidence type="ECO:0000313" key="1">
    <source>
        <dbReference type="EMBL" id="JAT10857.1"/>
    </source>
</evidence>
<dbReference type="EMBL" id="GEBQ01029120">
    <property type="protein sequence ID" value="JAT10857.1"/>
    <property type="molecule type" value="Transcribed_RNA"/>
</dbReference>
<reference evidence="1" key="1">
    <citation type="submission" date="2015-11" db="EMBL/GenBank/DDBJ databases">
        <title>De novo transcriptome assembly of four potential Pierce s Disease insect vectors from Arizona vineyards.</title>
        <authorList>
            <person name="Tassone E.E."/>
        </authorList>
    </citation>
    <scope>NUCLEOTIDE SEQUENCE</scope>
</reference>
<name>A0A1B6KHB3_9HEMI</name>
<gene>
    <name evidence="1" type="ORF">g.53889</name>
</gene>
<protein>
    <submittedName>
        <fullName evidence="1">Uncharacterized protein</fullName>
    </submittedName>
</protein>
<dbReference type="AlphaFoldDB" id="A0A1B6KHB3"/>